<keyword evidence="1" id="KW-0732">Signal</keyword>
<protein>
    <submittedName>
        <fullName evidence="2">Putative secreted protein</fullName>
    </submittedName>
</protein>
<evidence type="ECO:0000256" key="1">
    <source>
        <dbReference type="SAM" id="SignalP"/>
    </source>
</evidence>
<dbReference type="EMBL" id="GBBK01005526">
    <property type="protein sequence ID" value="JAC18956.1"/>
    <property type="molecule type" value="mRNA"/>
</dbReference>
<dbReference type="AlphaFoldDB" id="A0A023FBS9"/>
<feature type="signal peptide" evidence="1">
    <location>
        <begin position="1"/>
        <end position="19"/>
    </location>
</feature>
<accession>A0A023FBS9</accession>
<reference evidence="2" key="1">
    <citation type="submission" date="2014-03" db="EMBL/GenBank/DDBJ databases">
        <title>The sialotranscriptome of Amblyomma triste, Amblyomma parvum and Amblyomma cajennense ticks, uncovered by 454-based RNA-seq.</title>
        <authorList>
            <person name="Garcia G.R."/>
            <person name="Gardinassi L.G."/>
            <person name="Ribeiro J.M."/>
            <person name="Anatriello E."/>
            <person name="Ferreira B.R."/>
            <person name="Moreira H.N."/>
            <person name="Mafra C."/>
            <person name="Olegario M.M."/>
            <person name="Szabo P.J."/>
            <person name="Miranda-Santos I.K."/>
            <person name="Maruyama S.R."/>
        </authorList>
    </citation>
    <scope>NUCLEOTIDE SEQUENCE</scope>
    <source>
        <strain evidence="2">Uberlandia</strain>
        <tissue evidence="2">Salivary glands</tissue>
    </source>
</reference>
<feature type="chain" id="PRO_5001515202" evidence="1">
    <location>
        <begin position="20"/>
        <end position="110"/>
    </location>
</feature>
<organism evidence="2">
    <name type="scientific">Amblyomma cajennense</name>
    <name type="common">Cayenne tick</name>
    <name type="synonym">Acarus cajennensis</name>
    <dbReference type="NCBI Taxonomy" id="34607"/>
    <lineage>
        <taxon>Eukaryota</taxon>
        <taxon>Metazoa</taxon>
        <taxon>Ecdysozoa</taxon>
        <taxon>Arthropoda</taxon>
        <taxon>Chelicerata</taxon>
        <taxon>Arachnida</taxon>
        <taxon>Acari</taxon>
        <taxon>Parasitiformes</taxon>
        <taxon>Ixodida</taxon>
        <taxon>Ixodoidea</taxon>
        <taxon>Ixodidae</taxon>
        <taxon>Amblyomminae</taxon>
        <taxon>Amblyomma</taxon>
    </lineage>
</organism>
<name>A0A023FBS9_AMBCJ</name>
<proteinExistence type="evidence at transcript level"/>
<evidence type="ECO:0000313" key="2">
    <source>
        <dbReference type="EMBL" id="JAC18956.1"/>
    </source>
</evidence>
<sequence>MHPRYVFVNAVLTLTTCDALCEDSIKERTCDSPLSPSVCGDFTCQHNIMFTDHRYCICSNDCMLPVFRSTHLHKMSLLALQPPSTSQSDGPGGNMCMPCFNRFFFPANTN</sequence>